<dbReference type="InterPro" id="IPR052189">
    <property type="entry name" value="L-asp_N-monooxygenase_NS-form"/>
</dbReference>
<dbReference type="EMBL" id="CP063189">
    <property type="protein sequence ID" value="WCZ32405.1"/>
    <property type="molecule type" value="Genomic_DNA"/>
</dbReference>
<dbReference type="Proteomes" id="UP001220064">
    <property type="component" value="Chromosome"/>
</dbReference>
<proteinExistence type="predicted"/>
<evidence type="ECO:0000259" key="1">
    <source>
        <dbReference type="Pfam" id="PF13454"/>
    </source>
</evidence>
<dbReference type="Pfam" id="PF13454">
    <property type="entry name" value="NAD_binding_9"/>
    <property type="match status" value="1"/>
</dbReference>
<dbReference type="InterPro" id="IPR038732">
    <property type="entry name" value="HpyO/CreE_NAD-binding"/>
</dbReference>
<organism evidence="2 3">
    <name type="scientific">Corynebacterium massiliense DSM 45435</name>
    <dbReference type="NCBI Taxonomy" id="1121364"/>
    <lineage>
        <taxon>Bacteria</taxon>
        <taxon>Bacillati</taxon>
        <taxon>Actinomycetota</taxon>
        <taxon>Actinomycetes</taxon>
        <taxon>Mycobacteriales</taxon>
        <taxon>Corynebacteriaceae</taxon>
        <taxon>Corynebacterium</taxon>
    </lineage>
</organism>
<reference evidence="2 3" key="1">
    <citation type="submission" date="2020-10" db="EMBL/GenBank/DDBJ databases">
        <title>Complete genome sequence of Corynebacterium massiliense DSM 45435, type strain of Corynebacterium massiliense.</title>
        <authorList>
            <person name="Busche T."/>
            <person name="Kalinowski J."/>
            <person name="Ruckert C."/>
        </authorList>
    </citation>
    <scope>NUCLEOTIDE SEQUENCE [LARGE SCALE GENOMIC DNA]</scope>
    <source>
        <strain evidence="2 3">DSM 45435</strain>
    </source>
</reference>
<name>A0ABY7U6T6_9CORY</name>
<dbReference type="PANTHER" id="PTHR40254">
    <property type="entry name" value="BLR0577 PROTEIN"/>
    <property type="match status" value="1"/>
</dbReference>
<evidence type="ECO:0000313" key="3">
    <source>
        <dbReference type="Proteomes" id="UP001220064"/>
    </source>
</evidence>
<dbReference type="SUPFAM" id="SSF51905">
    <property type="entry name" value="FAD/NAD(P)-binding domain"/>
    <property type="match status" value="1"/>
</dbReference>
<protein>
    <recommendedName>
        <fullName evidence="1">FAD-dependent urate hydroxylase HpyO/Asp monooxygenase CreE-like FAD/NAD(P)-binding domain-containing protein</fullName>
    </recommendedName>
</protein>
<evidence type="ECO:0000313" key="2">
    <source>
        <dbReference type="EMBL" id="WCZ32405.1"/>
    </source>
</evidence>
<accession>A0ABY7U6T6</accession>
<dbReference type="PANTHER" id="PTHR40254:SF1">
    <property type="entry name" value="BLR0577 PROTEIN"/>
    <property type="match status" value="1"/>
</dbReference>
<dbReference type="Gene3D" id="3.50.50.60">
    <property type="entry name" value="FAD/NAD(P)-binding domain"/>
    <property type="match status" value="1"/>
</dbReference>
<keyword evidence="3" id="KW-1185">Reference proteome</keyword>
<feature type="domain" description="FAD-dependent urate hydroxylase HpyO/Asp monooxygenase CreE-like FAD/NAD(P)-binding" evidence="1">
    <location>
        <begin position="1"/>
        <end position="92"/>
    </location>
</feature>
<dbReference type="InterPro" id="IPR036188">
    <property type="entry name" value="FAD/NAD-bd_sf"/>
</dbReference>
<sequence length="424" mass="46692">MSIDAEDPNDFLRWLGTHDDADREGFVARSIYGKYLSDQISTIEKAWSGRVSVCNGRAIDLERGDGRWVLTVQTRQGVLRDAFDVVVLALGTSIPGDPYQLEGSDNYHPDVYPISEWIGTAEGHRLGVVGTGLSGIDAAAAFYDSGAAGEMTMVSRRGMLPDVRDFSSVIDYDPDITRMIGQTARQRQGLEWEDVDQVLNYICLTAGIRPSEMRDTFTELSMPAEKRFRNAADSSQHSVNAEVQRAVVGIANHYINDLWSLMRASARRIFLKQYHSSFQSLANPLPPQTARKLSEMMNDGRLGIQPGVQQIEPVHGGFRLCLKADVREVERVVNATKMPGGSLAGAAGSLLASLTYRGIAIKNPFGGLRIDPAVNLIKSPHGFAQPGLYALGEVTVGDIYYISSISKIRDRAQEIVRHFRQMEG</sequence>
<gene>
    <name evidence="2" type="ORF">CMASS_04790</name>
</gene>